<accession>A0A481YZN0</accession>
<name>A0A481YZN0_9VIRU</name>
<reference evidence="1" key="1">
    <citation type="journal article" date="2019" name="MBio">
        <title>Virus Genomes from Deep Sea Sediments Expand the Ocean Megavirome and Support Independent Origins of Viral Gigantism.</title>
        <authorList>
            <person name="Backstrom D."/>
            <person name="Yutin N."/>
            <person name="Jorgensen S.L."/>
            <person name="Dharamshi J."/>
            <person name="Homa F."/>
            <person name="Zaremba-Niedwiedzka K."/>
            <person name="Spang A."/>
            <person name="Wolf Y.I."/>
            <person name="Koonin E.V."/>
            <person name="Ettema T.J."/>
        </authorList>
    </citation>
    <scope>NUCLEOTIDE SEQUENCE</scope>
</reference>
<gene>
    <name evidence="1" type="ORF">LCMiAC01_03460</name>
</gene>
<organism evidence="1">
    <name type="scientific">Mimivirus LCMiAC01</name>
    <dbReference type="NCBI Taxonomy" id="2506608"/>
    <lineage>
        <taxon>Viruses</taxon>
        <taxon>Varidnaviria</taxon>
        <taxon>Bamfordvirae</taxon>
        <taxon>Nucleocytoviricota</taxon>
        <taxon>Megaviricetes</taxon>
        <taxon>Imitervirales</taxon>
        <taxon>Mimiviridae</taxon>
        <taxon>Klosneuvirinae</taxon>
    </lineage>
</organism>
<protein>
    <submittedName>
        <fullName evidence="1">Uncharacterized protein</fullName>
    </submittedName>
</protein>
<dbReference type="EMBL" id="MK500394">
    <property type="protein sequence ID" value="QBK88668.1"/>
    <property type="molecule type" value="Genomic_DNA"/>
</dbReference>
<evidence type="ECO:0000313" key="1">
    <source>
        <dbReference type="EMBL" id="QBK88668.1"/>
    </source>
</evidence>
<sequence length="168" mass="19532">MLLTASTIGTTLTASRIGTDVLIKTMSTTTTALYKLVKFIANTDHPGLKNIQDTLESIDLEYDINVIDKLVTEHDHISDMKDSVKEALLGVTKILQKIHDELHIIKKAYEKHKNKYFYKWRSFQCKYNIETIVKHKEILDSRYDMLIKLLIIYRDIHKEVIDEKHASN</sequence>
<proteinExistence type="predicted"/>